<evidence type="ECO:0000313" key="2">
    <source>
        <dbReference type="EMBL" id="QFV90241.1"/>
    </source>
</evidence>
<dbReference type="EMBL" id="KY290208">
    <property type="protein sequence ID" value="QFV90241.1"/>
    <property type="molecule type" value="Genomic_DNA"/>
</dbReference>
<protein>
    <submittedName>
        <fullName evidence="2">Uncharacterized protein</fullName>
    </submittedName>
</protein>
<proteinExistence type="predicted"/>
<evidence type="ECO:0000256" key="1">
    <source>
        <dbReference type="SAM" id="Phobius"/>
    </source>
</evidence>
<accession>A0A5P9SS95</accession>
<reference evidence="2" key="1">
    <citation type="journal article" date="2018" name="BMC Genomics">
        <title>Comparative genomic, transcriptomic, and proteomic reannotation of human herpesvirus 6.</title>
        <authorList>
            <person name="Greninger A.L."/>
            <person name="Knudsen G.M."/>
            <person name="Roychoudhury P."/>
            <person name="Hanson D.J."/>
            <person name="Sedlak R.H."/>
            <person name="Xie H."/>
            <person name="Guan J."/>
            <person name="Nguyen T."/>
            <person name="Peddu V."/>
            <person name="Boeckh M."/>
            <person name="Huang M.L."/>
            <person name="Cook L."/>
            <person name="Depledge D.P."/>
            <person name="Zerr D.M."/>
            <person name="Koelle D.M."/>
            <person name="Gantt S."/>
            <person name="Yoshikawa T."/>
            <person name="Caserta M."/>
            <person name="Hill J.A."/>
            <person name="Jerome K.R."/>
        </authorList>
    </citation>
    <scope>NUCLEOTIDE SEQUENCE</scope>
    <source>
        <strain evidence="2">NY-351</strain>
    </source>
</reference>
<sequence>MLSLCVCVCCVCVLCLCVVFVCCVCVLCLCVVFVCCVCVLCLCVVFVCVREKEIERDRYMGGGGIYKYSNFESVFPKLGIMRSIPLSK</sequence>
<name>A0A5P9SS95_9BETA</name>
<keyword evidence="1" id="KW-1133">Transmembrane helix</keyword>
<feature type="transmembrane region" description="Helical" evidence="1">
    <location>
        <begin position="31"/>
        <end position="49"/>
    </location>
</feature>
<keyword evidence="1" id="KW-0812">Transmembrane</keyword>
<keyword evidence="1" id="KW-0472">Membrane</keyword>
<organism evidence="2">
    <name type="scientific">Human betaherpesvirus 6</name>
    <dbReference type="NCBI Taxonomy" id="10368"/>
    <lineage>
        <taxon>Viruses</taxon>
        <taxon>Duplodnaviria</taxon>
        <taxon>Heunggongvirae</taxon>
        <taxon>Peploviricota</taxon>
        <taxon>Herviviricetes</taxon>
        <taxon>Herpesvirales</taxon>
        <taxon>Orthoherpesviridae</taxon>
        <taxon>Betaherpesvirinae</taxon>
        <taxon>Roseolovirus</taxon>
    </lineage>
</organism>